<organism evidence="2 3">
    <name type="scientific">Empedobacter stercoris</name>
    <dbReference type="NCBI Taxonomy" id="1628248"/>
    <lineage>
        <taxon>Bacteria</taxon>
        <taxon>Pseudomonadati</taxon>
        <taxon>Bacteroidota</taxon>
        <taxon>Flavobacteriia</taxon>
        <taxon>Flavobacteriales</taxon>
        <taxon>Weeksellaceae</taxon>
        <taxon>Empedobacter</taxon>
    </lineage>
</organism>
<sequence>MIKKLLNPFAYFDDKLLLIIGLIAHLFFSYICYLTDSYFPDFLSIQKIKIDFSFVDIIYQNTRNVLIAILLLYFYGKFINPKTRFIDIVNVVLISRIAYYIVFITDFIPFINQKINKVTEGVLSNDLTILQNPSIVITVVIVGFFALFCMAIMFYYLYRGFKTVTNLKNTKQTLGYIAVIFLLILSTTILALIIPQKL</sequence>
<evidence type="ECO:0000256" key="1">
    <source>
        <dbReference type="SAM" id="Phobius"/>
    </source>
</evidence>
<keyword evidence="1" id="KW-0472">Membrane</keyword>
<evidence type="ECO:0000313" key="2">
    <source>
        <dbReference type="EMBL" id="NOJ75026.1"/>
    </source>
</evidence>
<accession>A0ABX1WK37</accession>
<name>A0ABX1WK37_9FLAO</name>
<reference evidence="2 3" key="1">
    <citation type="submission" date="2020-05" db="EMBL/GenBank/DDBJ databases">
        <title>Tigecycline resistant gene in Empedobacter stercoris.</title>
        <authorList>
            <person name="Chen Y."/>
            <person name="Cheng Y."/>
            <person name="Zhou K."/>
        </authorList>
    </citation>
    <scope>NUCLEOTIDE SEQUENCE [LARGE SCALE GENOMIC DNA]</scope>
    <source>
        <strain evidence="2 3">ES202</strain>
    </source>
</reference>
<comment type="caution">
    <text evidence="2">The sequence shown here is derived from an EMBL/GenBank/DDBJ whole genome shotgun (WGS) entry which is preliminary data.</text>
</comment>
<dbReference type="RefSeq" id="WP_171622343.1">
    <property type="nucleotide sequence ID" value="NZ_JABFOQ010000005.1"/>
</dbReference>
<feature type="transmembrane region" description="Helical" evidence="1">
    <location>
        <begin position="174"/>
        <end position="194"/>
    </location>
</feature>
<protein>
    <recommendedName>
        <fullName evidence="4">Yip1 domain-containing protein</fullName>
    </recommendedName>
</protein>
<feature type="transmembrane region" description="Helical" evidence="1">
    <location>
        <begin position="16"/>
        <end position="38"/>
    </location>
</feature>
<gene>
    <name evidence="2" type="ORF">HMH06_04085</name>
</gene>
<keyword evidence="3" id="KW-1185">Reference proteome</keyword>
<dbReference type="Proteomes" id="UP000580344">
    <property type="component" value="Unassembled WGS sequence"/>
</dbReference>
<dbReference type="EMBL" id="JABFOQ010000005">
    <property type="protein sequence ID" value="NOJ75026.1"/>
    <property type="molecule type" value="Genomic_DNA"/>
</dbReference>
<keyword evidence="1" id="KW-0812">Transmembrane</keyword>
<evidence type="ECO:0000313" key="3">
    <source>
        <dbReference type="Proteomes" id="UP000580344"/>
    </source>
</evidence>
<feature type="transmembrane region" description="Helical" evidence="1">
    <location>
        <begin position="88"/>
        <end position="111"/>
    </location>
</feature>
<keyword evidence="1" id="KW-1133">Transmembrane helix</keyword>
<proteinExistence type="predicted"/>
<feature type="transmembrane region" description="Helical" evidence="1">
    <location>
        <begin position="135"/>
        <end position="158"/>
    </location>
</feature>
<evidence type="ECO:0008006" key="4">
    <source>
        <dbReference type="Google" id="ProtNLM"/>
    </source>
</evidence>
<feature type="transmembrane region" description="Helical" evidence="1">
    <location>
        <begin position="58"/>
        <end position="76"/>
    </location>
</feature>